<dbReference type="Pfam" id="PF02423">
    <property type="entry name" value="OCD_Mu_crystall"/>
    <property type="match status" value="1"/>
</dbReference>
<comment type="caution">
    <text evidence="1">The sequence shown here is derived from an EMBL/GenBank/DDBJ whole genome shotgun (WGS) entry which is preliminary data.</text>
</comment>
<dbReference type="Gene3D" id="3.30.1780.10">
    <property type="entry name" value="ornithine cyclodeaminase, domain 1"/>
    <property type="match status" value="1"/>
</dbReference>
<protein>
    <submittedName>
        <fullName evidence="1">Uncharacterized protein</fullName>
    </submittedName>
</protein>
<feature type="non-terminal residue" evidence="1">
    <location>
        <position position="1"/>
    </location>
</feature>
<evidence type="ECO:0000313" key="1">
    <source>
        <dbReference type="EMBL" id="GAG45798.1"/>
    </source>
</evidence>
<reference evidence="1" key="1">
    <citation type="journal article" date="2014" name="Front. Microbiol.">
        <title>High frequency of phylogenetically diverse reductive dehalogenase-homologous genes in deep subseafloor sedimentary metagenomes.</title>
        <authorList>
            <person name="Kawai M."/>
            <person name="Futagami T."/>
            <person name="Toyoda A."/>
            <person name="Takaki Y."/>
            <person name="Nishi S."/>
            <person name="Hori S."/>
            <person name="Arai W."/>
            <person name="Tsubouchi T."/>
            <person name="Morono Y."/>
            <person name="Uchiyama I."/>
            <person name="Ito T."/>
            <person name="Fujiyama A."/>
            <person name="Inagaki F."/>
            <person name="Takami H."/>
        </authorList>
    </citation>
    <scope>NUCLEOTIDE SEQUENCE</scope>
    <source>
        <strain evidence="1">Expedition CK06-06</strain>
    </source>
</reference>
<gene>
    <name evidence="1" type="ORF">S01H1_80186</name>
</gene>
<dbReference type="Gene3D" id="3.40.50.720">
    <property type="entry name" value="NAD(P)-binding Rossmann-like Domain"/>
    <property type="match status" value="1"/>
</dbReference>
<accession>X0YAN8</accession>
<dbReference type="EMBL" id="BARS01054121">
    <property type="protein sequence ID" value="GAG45798.1"/>
    <property type="molecule type" value="Genomic_DNA"/>
</dbReference>
<proteinExistence type="predicted"/>
<dbReference type="InterPro" id="IPR023401">
    <property type="entry name" value="ODC_N"/>
</dbReference>
<dbReference type="AlphaFoldDB" id="X0YAN8"/>
<dbReference type="InterPro" id="IPR003462">
    <property type="entry name" value="ODC_Mu_crystall"/>
</dbReference>
<organism evidence="1">
    <name type="scientific">marine sediment metagenome</name>
    <dbReference type="NCBI Taxonomy" id="412755"/>
    <lineage>
        <taxon>unclassified sequences</taxon>
        <taxon>metagenomes</taxon>
        <taxon>ecological metagenomes</taxon>
    </lineage>
</organism>
<dbReference type="SUPFAM" id="SSF51735">
    <property type="entry name" value="NAD(P)-binding Rossmann-fold domains"/>
    <property type="match status" value="1"/>
</dbReference>
<sequence>GFAASVDLGSYWSLEAMEQLDTLITDDVEQFAYYNTLGYINYLPEDVVDLSELVSGKHPGRRSDGERTMACNLGIAAEDIVVASVVVDRAKAAGIGTWLPL</sequence>
<name>X0YAN8_9ZZZZ</name>
<dbReference type="InterPro" id="IPR036291">
    <property type="entry name" value="NAD(P)-bd_dom_sf"/>
</dbReference>